<protein>
    <submittedName>
        <fullName evidence="1">Uncharacterized protein</fullName>
    </submittedName>
</protein>
<dbReference type="EMBL" id="JANHOG010001240">
    <property type="protein sequence ID" value="KAJ3540648.1"/>
    <property type="molecule type" value="Genomic_DNA"/>
</dbReference>
<proteinExistence type="predicted"/>
<organism evidence="1 2">
    <name type="scientific">Phlebia brevispora</name>
    <dbReference type="NCBI Taxonomy" id="194682"/>
    <lineage>
        <taxon>Eukaryota</taxon>
        <taxon>Fungi</taxon>
        <taxon>Dikarya</taxon>
        <taxon>Basidiomycota</taxon>
        <taxon>Agaricomycotina</taxon>
        <taxon>Agaricomycetes</taxon>
        <taxon>Polyporales</taxon>
        <taxon>Meruliaceae</taxon>
        <taxon>Phlebia</taxon>
    </lineage>
</organism>
<sequence length="377" mass="41792">MSSPQHTPHSPLAHIHVGIRTVPARAPGARTHNVTQSGSRKLTSIRAFILLDSRSPQEIPGTQPAGIRVRAIRGQNASSKIPVTVIIIGPHRGLALDSSRGKFYVPTYQHGVPLSPLFVTHCFGTWHEPIVPLQMTTYTEESAAIYGPIRLEFDAVCAGIAPAVIALYDHVITLGQEIACIWTRKPTLATIIFALNRYMTLCKMILLVQIVWADSPNVRVPLNNQVNLSMCLTVLFCRIGVNWYNAVDCAIQLVLAAFNILRIWAIWNRDRRVLLLVLPFALLTPIVNIYLASRLRLLHDVVHIPPPLGGCQVNIGLSMAAWSRLRAVARCSSIITDVQILVLTWLKMFRTYRAAVAVGMKVRVTTLLLRDGTVYFA</sequence>
<dbReference type="Proteomes" id="UP001148662">
    <property type="component" value="Unassembled WGS sequence"/>
</dbReference>
<name>A0ACC1SIZ2_9APHY</name>
<comment type="caution">
    <text evidence="1">The sequence shown here is derived from an EMBL/GenBank/DDBJ whole genome shotgun (WGS) entry which is preliminary data.</text>
</comment>
<accession>A0ACC1SIZ2</accession>
<gene>
    <name evidence="1" type="ORF">NM688_g6197</name>
</gene>
<reference evidence="1" key="1">
    <citation type="submission" date="2022-07" db="EMBL/GenBank/DDBJ databases">
        <title>Genome Sequence of Phlebia brevispora.</title>
        <authorList>
            <person name="Buettner E."/>
        </authorList>
    </citation>
    <scope>NUCLEOTIDE SEQUENCE</scope>
    <source>
        <strain evidence="1">MPL23</strain>
    </source>
</reference>
<evidence type="ECO:0000313" key="2">
    <source>
        <dbReference type="Proteomes" id="UP001148662"/>
    </source>
</evidence>
<keyword evidence="2" id="KW-1185">Reference proteome</keyword>
<evidence type="ECO:0000313" key="1">
    <source>
        <dbReference type="EMBL" id="KAJ3540648.1"/>
    </source>
</evidence>